<keyword evidence="3" id="KW-1185">Reference proteome</keyword>
<protein>
    <recommendedName>
        <fullName evidence="4">Rubredoxin</fullName>
    </recommendedName>
</protein>
<gene>
    <name evidence="2" type="ORF">CLHOM_12370</name>
</gene>
<evidence type="ECO:0000313" key="2">
    <source>
        <dbReference type="EMBL" id="KOA20325.1"/>
    </source>
</evidence>
<comment type="caution">
    <text evidence="2">The sequence shown here is derived from an EMBL/GenBank/DDBJ whole genome shotgun (WGS) entry which is preliminary data.</text>
</comment>
<reference evidence="3" key="1">
    <citation type="submission" date="2015-08" db="EMBL/GenBank/DDBJ databases">
        <title>Genome sequence of the strict anaerobe Clostridium homopropionicum LuHBu1 (DSM 5847T).</title>
        <authorList>
            <person name="Poehlein A."/>
            <person name="Beck M."/>
            <person name="Schiel-Bengelsdorf B."/>
            <person name="Bengelsdorf F.R."/>
            <person name="Daniel R."/>
            <person name="Duerre P."/>
        </authorList>
    </citation>
    <scope>NUCLEOTIDE SEQUENCE [LARGE SCALE GENOMIC DNA]</scope>
    <source>
        <strain evidence="3">DSM 5847</strain>
    </source>
</reference>
<dbReference type="Proteomes" id="UP000037043">
    <property type="component" value="Unassembled WGS sequence"/>
</dbReference>
<organism evidence="2 3">
    <name type="scientific">Clostridium homopropionicum DSM 5847</name>
    <dbReference type="NCBI Taxonomy" id="1121318"/>
    <lineage>
        <taxon>Bacteria</taxon>
        <taxon>Bacillati</taxon>
        <taxon>Bacillota</taxon>
        <taxon>Clostridia</taxon>
        <taxon>Eubacteriales</taxon>
        <taxon>Clostridiaceae</taxon>
        <taxon>Clostridium</taxon>
    </lineage>
</organism>
<dbReference type="RefSeq" id="WP_175478685.1">
    <property type="nucleotide sequence ID" value="NZ_LHUR01000016.1"/>
</dbReference>
<accession>A0A0L6ZBI5</accession>
<dbReference type="STRING" id="36844.SAMN04488501_12510"/>
<dbReference type="EMBL" id="LHUR01000016">
    <property type="protein sequence ID" value="KOA20325.1"/>
    <property type="molecule type" value="Genomic_DNA"/>
</dbReference>
<sequence length="47" mass="5350">MSKTIEWMCTTCGKKELKSETTGRPNPGKCPRKTGDKPHSWTKNRTI</sequence>
<dbReference type="PATRIC" id="fig|1121318.3.peg.1249"/>
<proteinExistence type="predicted"/>
<dbReference type="AlphaFoldDB" id="A0A0L6ZBI5"/>
<evidence type="ECO:0000313" key="3">
    <source>
        <dbReference type="Proteomes" id="UP000037043"/>
    </source>
</evidence>
<name>A0A0L6ZBI5_9CLOT</name>
<feature type="region of interest" description="Disordered" evidence="1">
    <location>
        <begin position="16"/>
        <end position="47"/>
    </location>
</feature>
<evidence type="ECO:0000256" key="1">
    <source>
        <dbReference type="SAM" id="MobiDB-lite"/>
    </source>
</evidence>
<evidence type="ECO:0008006" key="4">
    <source>
        <dbReference type="Google" id="ProtNLM"/>
    </source>
</evidence>